<sequence length="223" mass="25453">MKASILTSATFALYSVVPALSAPVHAAIQQREVEVENRQAELVERSPMWGVLLRGLQPTINGMFKQALGRKRDLSDTGLDDVFERDLRVEDMERRGTLEAELYERSPMWGVLLRGLQPTVNGMFKQALGRKRDLSDAGLDDVFERDLQAEDMETRELDAEIFERSPMWGVLLRGLQPTVNGMFKQALGRKRDLSDAGLDDIFERELEAEIYAREMLEYLNEMD</sequence>
<evidence type="ECO:0000313" key="3">
    <source>
        <dbReference type="Proteomes" id="UP000307440"/>
    </source>
</evidence>
<dbReference type="OrthoDB" id="2860245at2759"/>
<gene>
    <name evidence="2" type="ORF">FA15DRAFT_741830</name>
</gene>
<feature type="chain" id="PRO_5022981279" evidence="1">
    <location>
        <begin position="22"/>
        <end position="223"/>
    </location>
</feature>
<reference evidence="2 3" key="1">
    <citation type="journal article" date="2019" name="Nat. Ecol. Evol.">
        <title>Megaphylogeny resolves global patterns of mushroom evolution.</title>
        <authorList>
            <person name="Varga T."/>
            <person name="Krizsan K."/>
            <person name="Foldi C."/>
            <person name="Dima B."/>
            <person name="Sanchez-Garcia M."/>
            <person name="Sanchez-Ramirez S."/>
            <person name="Szollosi G.J."/>
            <person name="Szarkandi J.G."/>
            <person name="Papp V."/>
            <person name="Albert L."/>
            <person name="Andreopoulos W."/>
            <person name="Angelini C."/>
            <person name="Antonin V."/>
            <person name="Barry K.W."/>
            <person name="Bougher N.L."/>
            <person name="Buchanan P."/>
            <person name="Buyck B."/>
            <person name="Bense V."/>
            <person name="Catcheside P."/>
            <person name="Chovatia M."/>
            <person name="Cooper J."/>
            <person name="Damon W."/>
            <person name="Desjardin D."/>
            <person name="Finy P."/>
            <person name="Geml J."/>
            <person name="Haridas S."/>
            <person name="Hughes K."/>
            <person name="Justo A."/>
            <person name="Karasinski D."/>
            <person name="Kautmanova I."/>
            <person name="Kiss B."/>
            <person name="Kocsube S."/>
            <person name="Kotiranta H."/>
            <person name="LaButti K.M."/>
            <person name="Lechner B.E."/>
            <person name="Liimatainen K."/>
            <person name="Lipzen A."/>
            <person name="Lukacs Z."/>
            <person name="Mihaltcheva S."/>
            <person name="Morgado L.N."/>
            <person name="Niskanen T."/>
            <person name="Noordeloos M.E."/>
            <person name="Ohm R.A."/>
            <person name="Ortiz-Santana B."/>
            <person name="Ovrebo C."/>
            <person name="Racz N."/>
            <person name="Riley R."/>
            <person name="Savchenko A."/>
            <person name="Shiryaev A."/>
            <person name="Soop K."/>
            <person name="Spirin V."/>
            <person name="Szebenyi C."/>
            <person name="Tomsovsky M."/>
            <person name="Tulloss R.E."/>
            <person name="Uehling J."/>
            <person name="Grigoriev I.V."/>
            <person name="Vagvolgyi C."/>
            <person name="Papp T."/>
            <person name="Martin F.M."/>
            <person name="Miettinen O."/>
            <person name="Hibbett D.S."/>
            <person name="Nagy L.G."/>
        </authorList>
    </citation>
    <scope>NUCLEOTIDE SEQUENCE [LARGE SCALE GENOMIC DNA]</scope>
    <source>
        <strain evidence="2 3">CBS 121175</strain>
    </source>
</reference>
<keyword evidence="1" id="KW-0732">Signal</keyword>
<protein>
    <submittedName>
        <fullName evidence="2">Uncharacterized protein</fullName>
    </submittedName>
</protein>
<keyword evidence="3" id="KW-1185">Reference proteome</keyword>
<feature type="signal peptide" evidence="1">
    <location>
        <begin position="1"/>
        <end position="21"/>
    </location>
</feature>
<name>A0A5C3KV89_COPMA</name>
<accession>A0A5C3KV89</accession>
<proteinExistence type="predicted"/>
<dbReference type="AlphaFoldDB" id="A0A5C3KV89"/>
<dbReference type="Proteomes" id="UP000307440">
    <property type="component" value="Unassembled WGS sequence"/>
</dbReference>
<organism evidence="2 3">
    <name type="scientific">Coprinopsis marcescibilis</name>
    <name type="common">Agaric fungus</name>
    <name type="synonym">Psathyrella marcescibilis</name>
    <dbReference type="NCBI Taxonomy" id="230819"/>
    <lineage>
        <taxon>Eukaryota</taxon>
        <taxon>Fungi</taxon>
        <taxon>Dikarya</taxon>
        <taxon>Basidiomycota</taxon>
        <taxon>Agaricomycotina</taxon>
        <taxon>Agaricomycetes</taxon>
        <taxon>Agaricomycetidae</taxon>
        <taxon>Agaricales</taxon>
        <taxon>Agaricineae</taxon>
        <taxon>Psathyrellaceae</taxon>
        <taxon>Coprinopsis</taxon>
    </lineage>
</organism>
<evidence type="ECO:0000256" key="1">
    <source>
        <dbReference type="SAM" id="SignalP"/>
    </source>
</evidence>
<dbReference type="EMBL" id="ML210202">
    <property type="protein sequence ID" value="TFK24364.1"/>
    <property type="molecule type" value="Genomic_DNA"/>
</dbReference>
<evidence type="ECO:0000313" key="2">
    <source>
        <dbReference type="EMBL" id="TFK24364.1"/>
    </source>
</evidence>